<evidence type="ECO:0000259" key="3">
    <source>
        <dbReference type="PROSITE" id="PS50968"/>
    </source>
</evidence>
<dbReference type="InterPro" id="IPR011053">
    <property type="entry name" value="Single_hybrid_motif"/>
</dbReference>
<dbReference type="Gene3D" id="4.10.320.10">
    <property type="entry name" value="E3-binding domain"/>
    <property type="match status" value="1"/>
</dbReference>
<dbReference type="Pfam" id="PF02817">
    <property type="entry name" value="E3_binding"/>
    <property type="match status" value="1"/>
</dbReference>
<dbReference type="PANTHER" id="PTHR23151">
    <property type="entry name" value="DIHYDROLIPOAMIDE ACETYL/SUCCINYL-TRANSFERASE-RELATED"/>
    <property type="match status" value="1"/>
</dbReference>
<evidence type="ECO:0000313" key="4">
    <source>
        <dbReference type="EMBL" id="VAW24835.1"/>
    </source>
</evidence>
<dbReference type="Pfam" id="PF00364">
    <property type="entry name" value="Biotin_lipoyl"/>
    <property type="match status" value="1"/>
</dbReference>
<sequence>MATVVIMPKQGQSVESCIITEWNKKKGDKVAIGDVLFAYETDKASFEEEASAEGILLEAFFDEGDEVPVLANVCVIGNEGEPVEEFRPGGGKSEAAERKGEAVEKIKPAPVPETKLATASAGGGKGISPRARHLALSKAVAVEGVAGTGPEGRVIERDVKAIIKNRPKLTPLAKKVLGKEGAGAVTKGTGLAGTA</sequence>
<dbReference type="InterPro" id="IPR000089">
    <property type="entry name" value="Biotin_lipoyl"/>
</dbReference>
<dbReference type="EC" id="2.3.1.12" evidence="4"/>
<feature type="domain" description="Lipoyl-binding" evidence="3">
    <location>
        <begin position="2"/>
        <end position="77"/>
    </location>
</feature>
<organism evidence="4">
    <name type="scientific">hydrothermal vent metagenome</name>
    <dbReference type="NCBI Taxonomy" id="652676"/>
    <lineage>
        <taxon>unclassified sequences</taxon>
        <taxon>metagenomes</taxon>
        <taxon>ecological metagenomes</taxon>
    </lineage>
</organism>
<feature type="compositionally biased region" description="Basic and acidic residues" evidence="2">
    <location>
        <begin position="94"/>
        <end position="107"/>
    </location>
</feature>
<dbReference type="Gene3D" id="2.40.50.100">
    <property type="match status" value="1"/>
</dbReference>
<proteinExistence type="inferred from homology"/>
<comment type="similarity">
    <text evidence="1">Belongs to the 2-oxoacid dehydrogenase family.</text>
</comment>
<reference evidence="4" key="1">
    <citation type="submission" date="2018-06" db="EMBL/GenBank/DDBJ databases">
        <authorList>
            <person name="Zhirakovskaya E."/>
        </authorList>
    </citation>
    <scope>NUCLEOTIDE SEQUENCE</scope>
</reference>
<dbReference type="CDD" id="cd06849">
    <property type="entry name" value="lipoyl_domain"/>
    <property type="match status" value="1"/>
</dbReference>
<dbReference type="PANTHER" id="PTHR23151:SF90">
    <property type="entry name" value="DIHYDROLIPOYLLYSINE-RESIDUE ACETYLTRANSFERASE COMPONENT OF PYRUVATE DEHYDROGENASE COMPLEX, MITOCHONDRIAL-RELATED"/>
    <property type="match status" value="1"/>
</dbReference>
<accession>A0A3B0U1V2</accession>
<dbReference type="EMBL" id="UOEP01000225">
    <property type="protein sequence ID" value="VAW24835.1"/>
    <property type="molecule type" value="Genomic_DNA"/>
</dbReference>
<evidence type="ECO:0000256" key="1">
    <source>
        <dbReference type="ARBA" id="ARBA00007317"/>
    </source>
</evidence>
<name>A0A3B0U1V2_9ZZZZ</name>
<dbReference type="SUPFAM" id="SSF47005">
    <property type="entry name" value="Peripheral subunit-binding domain of 2-oxo acid dehydrogenase complex"/>
    <property type="match status" value="1"/>
</dbReference>
<dbReference type="GO" id="GO:0045254">
    <property type="term" value="C:pyruvate dehydrogenase complex"/>
    <property type="evidence" value="ECO:0007669"/>
    <property type="project" value="InterPro"/>
</dbReference>
<dbReference type="AlphaFoldDB" id="A0A3B0U1V2"/>
<dbReference type="InterPro" id="IPR004167">
    <property type="entry name" value="PSBD"/>
</dbReference>
<feature type="non-terminal residue" evidence="4">
    <location>
        <position position="195"/>
    </location>
</feature>
<protein>
    <submittedName>
        <fullName evidence="4">Dihydrolipoamide acetyltransferase component (E2) of acetoin dehydrogenase complex</fullName>
        <ecNumber evidence="4">2.3.1.12</ecNumber>
    </submittedName>
</protein>
<keyword evidence="4" id="KW-0808">Transferase</keyword>
<evidence type="ECO:0000256" key="2">
    <source>
        <dbReference type="SAM" id="MobiDB-lite"/>
    </source>
</evidence>
<dbReference type="GO" id="GO:0004742">
    <property type="term" value="F:dihydrolipoyllysine-residue acetyltransferase activity"/>
    <property type="evidence" value="ECO:0007669"/>
    <property type="project" value="UniProtKB-EC"/>
</dbReference>
<dbReference type="GO" id="GO:0006086">
    <property type="term" value="P:pyruvate decarboxylation to acetyl-CoA"/>
    <property type="evidence" value="ECO:0007669"/>
    <property type="project" value="InterPro"/>
</dbReference>
<dbReference type="SUPFAM" id="SSF51230">
    <property type="entry name" value="Single hybrid motif"/>
    <property type="match status" value="1"/>
</dbReference>
<dbReference type="InterPro" id="IPR036625">
    <property type="entry name" value="E3-bd_dom_sf"/>
</dbReference>
<feature type="region of interest" description="Disordered" evidence="2">
    <location>
        <begin position="84"/>
        <end position="127"/>
    </location>
</feature>
<gene>
    <name evidence="4" type="ORF">MNBD_BACTEROID01-2917</name>
</gene>
<dbReference type="InterPro" id="IPR045257">
    <property type="entry name" value="E2/Pdx1"/>
</dbReference>
<keyword evidence="4" id="KW-0012">Acyltransferase</keyword>
<dbReference type="PROSITE" id="PS50968">
    <property type="entry name" value="BIOTINYL_LIPOYL"/>
    <property type="match status" value="1"/>
</dbReference>